<sequence>MKASSINEHRILDSNLLDKIIYILNKRFDAEVKIISTQFLSEPERRNCVVRLFLSSQTKEIPESIILKQSLREDTDANDEEAYARFARDWAGLEFASEIKQNKHNVPKFFGGSKEYRFILIEDLGVQHVSLVDSLTVADRKKAIAALTRFMKALGSFHAASFGNTGLYEQILQMIHPEAETVDDELNFALNDLLPKLGLANKNLGLTLTHECIEEAKSLIEYVIKPGSFTVLTHGDICPDNVFDHAETKDLQLIDFEWCVVRNALLDGTYLRMSMPTCWCAKAIPTDVIEHMEQIYREELKQTISEATDDKQYNQAYTYACGFWLLQQTIPFINSTWEKDRIGPSGPVPKDSLWNEEDNWVRPRVLSRLQAFIDSSNAYQHLPYLRAMAQAMLAELKRCWPETSFLKFYTAFEQE</sequence>
<dbReference type="Gene3D" id="3.90.1200.10">
    <property type="match status" value="1"/>
</dbReference>
<geneLocation type="plasmid" evidence="1 2">
    <name>II</name>
</geneLocation>
<evidence type="ECO:0000313" key="1">
    <source>
        <dbReference type="EMBL" id="CEK12334.1"/>
    </source>
</evidence>
<dbReference type="RefSeq" id="WP_011212581.1">
    <property type="nucleotide sequence ID" value="NZ_LN681226.1"/>
</dbReference>
<dbReference type="InterPro" id="IPR011009">
    <property type="entry name" value="Kinase-like_dom_sf"/>
</dbReference>
<dbReference type="InterPro" id="IPR051678">
    <property type="entry name" value="AGP_Transferase"/>
</dbReference>
<accession>A0A0A8UZY3</accession>
<dbReference type="Pfam" id="PF02958">
    <property type="entry name" value="EcKL"/>
    <property type="match status" value="1"/>
</dbReference>
<keyword evidence="1" id="KW-0614">Plasmid</keyword>
<dbReference type="KEGG" id="lha:LHA_pA0087"/>
<keyword evidence="2" id="KW-1185">Reference proteome</keyword>
<proteinExistence type="predicted"/>
<reference evidence="2" key="1">
    <citation type="submission" date="2014-09" db="EMBL/GenBank/DDBJ databases">
        <authorList>
            <person name="Gomez-Valero L."/>
        </authorList>
    </citation>
    <scope>NUCLEOTIDE SEQUENCE [LARGE SCALE GENOMIC DNA]</scope>
    <source>
        <strain evidence="2">ATCC35250</strain>
        <plasmid evidence="2">II</plasmid>
    </source>
</reference>
<dbReference type="InterPro" id="IPR004119">
    <property type="entry name" value="EcKL"/>
</dbReference>
<protein>
    <recommendedName>
        <fullName evidence="3">Aminoglycoside phosphotransferase domain-containing protein</fullName>
    </recommendedName>
</protein>
<dbReference type="SUPFAM" id="SSF56112">
    <property type="entry name" value="Protein kinase-like (PK-like)"/>
    <property type="match status" value="1"/>
</dbReference>
<dbReference type="HOGENOM" id="CLU_661892_0_0_6"/>
<evidence type="ECO:0000313" key="2">
    <source>
        <dbReference type="Proteomes" id="UP000032803"/>
    </source>
</evidence>
<name>A0A0A8UZY3_LEGHA</name>
<dbReference type="EMBL" id="LN681226">
    <property type="protein sequence ID" value="CEK12334.1"/>
    <property type="molecule type" value="Genomic_DNA"/>
</dbReference>
<dbReference type="Proteomes" id="UP000032803">
    <property type="component" value="Plasmid II"/>
</dbReference>
<evidence type="ECO:0008006" key="3">
    <source>
        <dbReference type="Google" id="ProtNLM"/>
    </source>
</evidence>
<dbReference type="AlphaFoldDB" id="A0A0A8UZY3"/>
<dbReference type="OrthoDB" id="144109at2"/>
<organism evidence="1 2">
    <name type="scientific">Legionella hackeliae</name>
    <dbReference type="NCBI Taxonomy" id="449"/>
    <lineage>
        <taxon>Bacteria</taxon>
        <taxon>Pseudomonadati</taxon>
        <taxon>Pseudomonadota</taxon>
        <taxon>Gammaproteobacteria</taxon>
        <taxon>Legionellales</taxon>
        <taxon>Legionellaceae</taxon>
        <taxon>Legionella</taxon>
    </lineage>
</organism>
<dbReference type="PANTHER" id="PTHR21310">
    <property type="entry name" value="AMINOGLYCOSIDE PHOSPHOTRANSFERASE-RELATED-RELATED"/>
    <property type="match status" value="1"/>
</dbReference>
<gene>
    <name evidence="1" type="ORF">LHA_pA0087</name>
</gene>